<sequence>MDPTIILSSLLVLFFLGFNGDSFLGTDRFTAINLLERVTKAISGSTLITGVNTALGVALGTSDILPPRNVSQGPTKRSWNESCTEMPVTLQASLVFERPLKASVCLPENITDILGNLTETSELPEPGPAPFELFGFHLPASCMTLDLIVAAVLVLTICFRLWTSIARKLSTVDDGMIPRKSYVDAAIADLSGRIPDLGPLLANQQRLEGQLIQIDGVEGRVNGRIDNRLHELEVLFQRQIRDIDIDTLTRRAEKFQENHEFMASQIRKLQDDQPRWTYLAEHVNDLEADLTTQIDRKTNRVQASIKDHVEDIDAHFHDIENRNEKLLIEVRQVAKQQTSCNASLDQLQTLEKRVADYAAKSSTLQRQVEGIDAFNQQFKGTKEGTVSIAEKMRKLQQQVNTINTSDERIRGLEDEMASTAKCIRKLQEQEVSGIKRVRDVEGEIASLTQRVRQLQEQSQTEDTAKILSDVLARLNSCLTIARFQEIQTSLNQRISKVEDLLHQIPVVNSEEERAHTQTLLEKLNIDELREKLRTIESEVKEDTQNIIHIKDHIDQTESKIENEFTRTTKETEQLIKNVVQEFKLSLDDVRKTIDTLHQDFKEKALDKEKVEKVVDDFRIDLRIAEEKVGSLELNLLGGSSNVAEGTRTSVMVQINEIQSQLQELADKSKWLSQRQEVLSREQGRLKIETQAFSQSSQPPQILGTSSVQAGSSQEAQVGGNPNTEVTSRQSTQAEIAPAKGFQSQGDNQKGKQRESPVSSESPRLSWADEVDDGESRKSTKSQTTDEKPRKSSARNTAKAQDTNTVRVSPMETPERREEMLWESNIITKILSEAAAENSKGDLSKSQWADPPPDLEQSRGSLSTSHSETPPRRRKGGNGSKT</sequence>
<organism evidence="4 5">
    <name type="scientific">Talaromyces islandicus</name>
    <name type="common">Penicillium islandicum</name>
    <dbReference type="NCBI Taxonomy" id="28573"/>
    <lineage>
        <taxon>Eukaryota</taxon>
        <taxon>Fungi</taxon>
        <taxon>Dikarya</taxon>
        <taxon>Ascomycota</taxon>
        <taxon>Pezizomycotina</taxon>
        <taxon>Eurotiomycetes</taxon>
        <taxon>Eurotiomycetidae</taxon>
        <taxon>Eurotiales</taxon>
        <taxon>Trichocomaceae</taxon>
        <taxon>Talaromyces</taxon>
        <taxon>Talaromyces sect. Islandici</taxon>
    </lineage>
</organism>
<feature type="compositionally biased region" description="Polar residues" evidence="2">
    <location>
        <begin position="690"/>
        <end position="733"/>
    </location>
</feature>
<evidence type="ECO:0000256" key="3">
    <source>
        <dbReference type="SAM" id="SignalP"/>
    </source>
</evidence>
<dbReference type="OrthoDB" id="10495724at2759"/>
<feature type="compositionally biased region" description="Basic and acidic residues" evidence="2">
    <location>
        <begin position="773"/>
        <end position="789"/>
    </location>
</feature>
<protein>
    <submittedName>
        <fullName evidence="4">Uncharacterized protein</fullName>
    </submittedName>
</protein>
<feature type="signal peptide" evidence="3">
    <location>
        <begin position="1"/>
        <end position="20"/>
    </location>
</feature>
<feature type="chain" id="PRO_5006711169" evidence="3">
    <location>
        <begin position="21"/>
        <end position="881"/>
    </location>
</feature>
<evidence type="ECO:0000313" key="5">
    <source>
        <dbReference type="Proteomes" id="UP000054383"/>
    </source>
</evidence>
<reference evidence="4 5" key="1">
    <citation type="submission" date="2015-04" db="EMBL/GenBank/DDBJ databases">
        <authorList>
            <person name="Syromyatnikov M.Y."/>
            <person name="Popov V.N."/>
        </authorList>
    </citation>
    <scope>NUCLEOTIDE SEQUENCE [LARGE SCALE GENOMIC DNA]</scope>
    <source>
        <strain evidence="4">WF-38-12</strain>
    </source>
</reference>
<proteinExistence type="predicted"/>
<gene>
    <name evidence="4" type="ORF">PISL3812_02770</name>
</gene>
<feature type="compositionally biased region" description="Polar residues" evidence="2">
    <location>
        <begin position="857"/>
        <end position="867"/>
    </location>
</feature>
<feature type="compositionally biased region" description="Polar residues" evidence="2">
    <location>
        <begin position="793"/>
        <end position="806"/>
    </location>
</feature>
<dbReference type="OMA" id="WASPRND"/>
<feature type="region of interest" description="Disordered" evidence="2">
    <location>
        <begin position="835"/>
        <end position="881"/>
    </location>
</feature>
<keyword evidence="1" id="KW-0175">Coiled coil</keyword>
<feature type="coiled-coil region" evidence="1">
    <location>
        <begin position="395"/>
        <end position="457"/>
    </location>
</feature>
<dbReference type="Proteomes" id="UP000054383">
    <property type="component" value="Unassembled WGS sequence"/>
</dbReference>
<evidence type="ECO:0000256" key="1">
    <source>
        <dbReference type="SAM" id="Coils"/>
    </source>
</evidence>
<evidence type="ECO:0000313" key="4">
    <source>
        <dbReference type="EMBL" id="CRG85749.1"/>
    </source>
</evidence>
<keyword evidence="3" id="KW-0732">Signal</keyword>
<dbReference type="EMBL" id="CVMT01000002">
    <property type="protein sequence ID" value="CRG85749.1"/>
    <property type="molecule type" value="Genomic_DNA"/>
</dbReference>
<name>A0A0U1LQU1_TALIS</name>
<keyword evidence="5" id="KW-1185">Reference proteome</keyword>
<feature type="coiled-coil region" evidence="1">
    <location>
        <begin position="245"/>
        <end position="272"/>
    </location>
</feature>
<dbReference type="AlphaFoldDB" id="A0A0U1LQU1"/>
<evidence type="ECO:0000256" key="2">
    <source>
        <dbReference type="SAM" id="MobiDB-lite"/>
    </source>
</evidence>
<accession>A0A0U1LQU1</accession>
<feature type="region of interest" description="Disordered" evidence="2">
    <location>
        <begin position="690"/>
        <end position="819"/>
    </location>
</feature>